<keyword evidence="3" id="KW-1185">Reference proteome</keyword>
<evidence type="ECO:0000313" key="2">
    <source>
        <dbReference type="EMBL" id="CAE7867725.1"/>
    </source>
</evidence>
<reference evidence="2" key="1">
    <citation type="submission" date="2021-02" db="EMBL/GenBank/DDBJ databases">
        <authorList>
            <person name="Dougan E. K."/>
            <person name="Rhodes N."/>
            <person name="Thang M."/>
            <person name="Chan C."/>
        </authorList>
    </citation>
    <scope>NUCLEOTIDE SEQUENCE</scope>
</reference>
<dbReference type="Proteomes" id="UP000601435">
    <property type="component" value="Unassembled WGS sequence"/>
</dbReference>
<comment type="caution">
    <text evidence="2">The sequence shown here is derived from an EMBL/GenBank/DDBJ whole genome shotgun (WGS) entry which is preliminary data.</text>
</comment>
<accession>A0A813AKG7</accession>
<dbReference type="EMBL" id="CAJNJA010059457">
    <property type="protein sequence ID" value="CAE7867725.1"/>
    <property type="molecule type" value="Genomic_DNA"/>
</dbReference>
<gene>
    <name evidence="2" type="ORF">SNEC2469_LOCUS27862</name>
</gene>
<organism evidence="2 3">
    <name type="scientific">Symbiodinium necroappetens</name>
    <dbReference type="NCBI Taxonomy" id="1628268"/>
    <lineage>
        <taxon>Eukaryota</taxon>
        <taxon>Sar</taxon>
        <taxon>Alveolata</taxon>
        <taxon>Dinophyceae</taxon>
        <taxon>Suessiales</taxon>
        <taxon>Symbiodiniaceae</taxon>
        <taxon>Symbiodinium</taxon>
    </lineage>
</organism>
<sequence>AKDLTVAQVLELHARLESGALHAFDRAFLASLLIRLYARARPSDLLFIESVEIDCPAGAEYPLLVFEVSQHKGARKVQLKSRLLPILVPMIGVNGKCWAGEAIRAFADAGRSLASIRGPLTLAPSDESGTVHSRRSVSSAEVGRALRAFLGVPEENLDPAVSRVTAYSLRGTCLGWGGKFGCDEDLKSVLGRHSSSIKTTQAIYSRELAAAPARKLQDMIREIAEGRFFPDNSRSSYFPSQAKLTVPPVREPVGKGIVGERVDGVDIFLVRRWGGTTRGQAVETCQGGSIGSGKLRRMRFAEVQSAGLAGETYKVGLSRETLRAFADHGIDTLSKLAYSCGQPGTPLPQTEFDDFVASLIPAALLGEKGSVKRLLFESQALLLNDLREQVTQPDKWSTKDVPIVERQKRMEAVKASIPGVVVEGPLEPSHGLLNAACRMEREGQLRYIAPEQCGTRMYEIQNVKAQSKVLSLEEGKLAISEEKGLPEVACGSALLLQEALKRRGVALQIAGVASFLAHERYIQKLFAHMGREPPPGHSRTSVHQLLTADRQVWTKMIEDEVPAKRGADGRHPVDDALVPALQSYEVTVCLLPRAAAESKKRPAPPKRFAQDRDTKTLKGDPSRGAGKGNGKGKRATWQPSVPEGIRKLGGHAQTPDKKHICFSRNLPCGCTLDPCPKGLHVCALCFSPEHGIQECPKKPK</sequence>
<evidence type="ECO:0000256" key="1">
    <source>
        <dbReference type="SAM" id="MobiDB-lite"/>
    </source>
</evidence>
<dbReference type="OrthoDB" id="440735at2759"/>
<name>A0A813AKG7_9DINO</name>
<dbReference type="AlphaFoldDB" id="A0A813AKG7"/>
<evidence type="ECO:0000313" key="3">
    <source>
        <dbReference type="Proteomes" id="UP000601435"/>
    </source>
</evidence>
<feature type="compositionally biased region" description="Basic and acidic residues" evidence="1">
    <location>
        <begin position="608"/>
        <end position="621"/>
    </location>
</feature>
<protein>
    <submittedName>
        <fullName evidence="2">Uncharacterized protein</fullName>
    </submittedName>
</protein>
<feature type="region of interest" description="Disordered" evidence="1">
    <location>
        <begin position="595"/>
        <end position="638"/>
    </location>
</feature>
<feature type="non-terminal residue" evidence="2">
    <location>
        <position position="700"/>
    </location>
</feature>
<proteinExistence type="predicted"/>